<name>A0A7C8Q0M8_ORBOL</name>
<comment type="caution">
    <text evidence="3">The sequence shown here is derived from an EMBL/GenBank/DDBJ whole genome shotgun (WGS) entry which is preliminary data.</text>
</comment>
<dbReference type="EMBL" id="JAABOE010000016">
    <property type="protein sequence ID" value="KAF3186696.1"/>
    <property type="molecule type" value="Genomic_DNA"/>
</dbReference>
<feature type="compositionally biased region" description="Basic and acidic residues" evidence="1">
    <location>
        <begin position="495"/>
        <end position="512"/>
    </location>
</feature>
<evidence type="ECO:0000256" key="2">
    <source>
        <dbReference type="SAM" id="SignalP"/>
    </source>
</evidence>
<feature type="compositionally biased region" description="Basic and acidic residues" evidence="1">
    <location>
        <begin position="135"/>
        <end position="145"/>
    </location>
</feature>
<organism evidence="3 4">
    <name type="scientific">Orbilia oligospora</name>
    <name type="common">Nematode-trapping fungus</name>
    <name type="synonym">Arthrobotrys oligospora</name>
    <dbReference type="NCBI Taxonomy" id="2813651"/>
    <lineage>
        <taxon>Eukaryota</taxon>
        <taxon>Fungi</taxon>
        <taxon>Dikarya</taxon>
        <taxon>Ascomycota</taxon>
        <taxon>Pezizomycotina</taxon>
        <taxon>Orbiliomycetes</taxon>
        <taxon>Orbiliales</taxon>
        <taxon>Orbiliaceae</taxon>
        <taxon>Orbilia</taxon>
    </lineage>
</organism>
<keyword evidence="2" id="KW-0732">Signal</keyword>
<feature type="region of interest" description="Disordered" evidence="1">
    <location>
        <begin position="287"/>
        <end position="321"/>
    </location>
</feature>
<dbReference type="Proteomes" id="UP000479691">
    <property type="component" value="Unassembled WGS sequence"/>
</dbReference>
<reference evidence="3 4" key="1">
    <citation type="submission" date="2019-06" db="EMBL/GenBank/DDBJ databases">
        <authorList>
            <person name="Palmer J.M."/>
        </authorList>
    </citation>
    <scope>NUCLEOTIDE SEQUENCE [LARGE SCALE GENOMIC DNA]</scope>
    <source>
        <strain evidence="3 4">TWF788</strain>
    </source>
</reference>
<feature type="chain" id="PRO_5028981488" evidence="2">
    <location>
        <begin position="20"/>
        <end position="636"/>
    </location>
</feature>
<protein>
    <submittedName>
        <fullName evidence="3">Uncharacterized protein</fullName>
    </submittedName>
</protein>
<feature type="compositionally biased region" description="Acidic residues" evidence="1">
    <location>
        <begin position="304"/>
        <end position="317"/>
    </location>
</feature>
<feature type="region of interest" description="Disordered" evidence="1">
    <location>
        <begin position="40"/>
        <end position="101"/>
    </location>
</feature>
<accession>A0A7C8Q0M8</accession>
<feature type="region of interest" description="Disordered" evidence="1">
    <location>
        <begin position="495"/>
        <end position="514"/>
    </location>
</feature>
<proteinExistence type="predicted"/>
<feature type="region of interest" description="Disordered" evidence="1">
    <location>
        <begin position="172"/>
        <end position="214"/>
    </location>
</feature>
<gene>
    <name evidence="3" type="ORF">TWF788_002922</name>
</gene>
<feature type="region of interest" description="Disordered" evidence="1">
    <location>
        <begin position="458"/>
        <end position="489"/>
    </location>
</feature>
<feature type="signal peptide" evidence="2">
    <location>
        <begin position="1"/>
        <end position="19"/>
    </location>
</feature>
<dbReference type="AlphaFoldDB" id="A0A7C8Q0M8"/>
<sequence length="636" mass="70430">MRSKLIKLIVIGFSTLAAARYLPAAVKDDGQKHLFKRQMENNPFSPKPIVNPQTTTIRITDEEEVEGGGDGEEGDGSPQTPRFSDPGNEPALEPPSFKGVGLTHAVDNINLEGLESGPNLIDPYAEIEIESEVEQIRPERIEEPQRSSNLEVEPNTGEPEYEYASFIFDDDDEEDPMENLKPACNTGGNKLFGPSPPTFALQRRPDDLPKYNSQGKRMGFIMNEERFDENGNVVAVPPYWGPIQPGHEVAEEPRYLGEDTDPGSVANDLECLSGASPYGFDAYIKSLEQPTRMDNPGRESVRSEDEEFYDVEEPTEEQEQKIKEDLEAQLQATLGNQAGAPARGGDEVDEFVADIDNLDDIQGGGSVSTDHNPGVGENVEDLVDLQLKDVEELFTGPETLTDPKTVEELLINSSVNTEPIQELLANPPMNTEATQELPPKTEPEINLSKIANLDQSYFPRSAFRSRQQKAPVQPEREEEEEKADPETARVQARLKELYGIEPKKDDRKERSKSSLRKFGSFVASLPGKGVETIVKTVTGRGRRNAPATIVSSTNQPPTLTTEAHPNTNVVQQIVEYPSGNNKPVIQPLKQAADTEISMSGWGKLGKDVYDAPTIPFSDAPLDEEEIQKSYYKRRLR</sequence>
<feature type="compositionally biased region" description="Acidic residues" evidence="1">
    <location>
        <begin position="61"/>
        <end position="75"/>
    </location>
</feature>
<feature type="region of interest" description="Disordered" evidence="1">
    <location>
        <begin position="135"/>
        <end position="159"/>
    </location>
</feature>
<evidence type="ECO:0000313" key="3">
    <source>
        <dbReference type="EMBL" id="KAF3186696.1"/>
    </source>
</evidence>
<evidence type="ECO:0000313" key="4">
    <source>
        <dbReference type="Proteomes" id="UP000479691"/>
    </source>
</evidence>
<evidence type="ECO:0000256" key="1">
    <source>
        <dbReference type="SAM" id="MobiDB-lite"/>
    </source>
</evidence>